<accession>A0A1H6KMW5</accession>
<dbReference type="Pfam" id="PF13692">
    <property type="entry name" value="Glyco_trans_1_4"/>
    <property type="match status" value="1"/>
</dbReference>
<dbReference type="SUPFAM" id="SSF53756">
    <property type="entry name" value="UDP-Glycosyltransferase/glycogen phosphorylase"/>
    <property type="match status" value="1"/>
</dbReference>
<dbReference type="GO" id="GO:0016740">
    <property type="term" value="F:transferase activity"/>
    <property type="evidence" value="ECO:0007669"/>
    <property type="project" value="UniProtKB-KW"/>
</dbReference>
<proteinExistence type="predicted"/>
<name>A0A1H6KMW5_9FLAO</name>
<dbReference type="EMBL" id="FNXE01000013">
    <property type="protein sequence ID" value="SEH75095.1"/>
    <property type="molecule type" value="Genomic_DNA"/>
</dbReference>
<dbReference type="AlphaFoldDB" id="A0A1H6KMW5"/>
<organism evidence="1 2">
    <name type="scientific">Paenimyroides marinum</name>
    <dbReference type="NCBI Taxonomy" id="1159016"/>
    <lineage>
        <taxon>Bacteria</taxon>
        <taxon>Pseudomonadati</taxon>
        <taxon>Bacteroidota</taxon>
        <taxon>Flavobacteriia</taxon>
        <taxon>Flavobacteriales</taxon>
        <taxon>Flavobacteriaceae</taxon>
        <taxon>Paenimyroides</taxon>
    </lineage>
</organism>
<keyword evidence="2" id="KW-1185">Reference proteome</keyword>
<reference evidence="1 2" key="1">
    <citation type="submission" date="2016-10" db="EMBL/GenBank/DDBJ databases">
        <authorList>
            <person name="de Groot N.N."/>
        </authorList>
    </citation>
    <scope>NUCLEOTIDE SEQUENCE [LARGE SCALE GENOMIC DNA]</scope>
    <source>
        <strain evidence="1 2">CGMCC 1.10825</strain>
    </source>
</reference>
<dbReference type="STRING" id="1159016.SAMN02927937_01215"/>
<evidence type="ECO:0000313" key="2">
    <source>
        <dbReference type="Proteomes" id="UP000199634"/>
    </source>
</evidence>
<dbReference type="Gene3D" id="3.40.50.2000">
    <property type="entry name" value="Glycogen Phosphorylase B"/>
    <property type="match status" value="1"/>
</dbReference>
<sequence length="427" mass="49467">MQIYELICELASFKKYSVICSMKPRILIIGLVWPEPTSSAAGWRMLQLIDQLLQWTDAIHFASAATKSTASYPLNKLSVTEHEIVLNDSSFNDFVSDLKPDVVVYDRFVTEEQFGWRVKQVFPELITVLDTEDLHFVRRARAVAFKNQTDIDYDTPDCYRELSAMYRCDLSLIISDVEYNLLVNHFNIPEKQLLYLPFIEKELSVEIQKKIPGYSDRQHVMFIGNFIHEPNYQTVLQLKRIWAALKKRLPQTELHIYGAYPPEKVYQLHNVSDRFFIKGKAINVDETMQKYRVLTAPIPFGAGLKGKFVDGFKNGLPNVTTAMGCEGMNAENWGGLIAENDECFIEAVCRLYTDETIWQQSVTNGFEIINEKFADKIWNGVLEKAIMRILKNPLEHRNKLIVQKILWQNSLQATKYMSLWIEQKNNK</sequence>
<gene>
    <name evidence="1" type="ORF">SAMN02927937_01215</name>
</gene>
<keyword evidence="1" id="KW-0808">Transferase</keyword>
<dbReference type="Proteomes" id="UP000199634">
    <property type="component" value="Unassembled WGS sequence"/>
</dbReference>
<evidence type="ECO:0000313" key="1">
    <source>
        <dbReference type="EMBL" id="SEH75095.1"/>
    </source>
</evidence>
<protein>
    <submittedName>
        <fullName evidence="1">Glycosyl transferases group 1</fullName>
    </submittedName>
</protein>